<sequence length="243" mass="26188">MSSLAYTFDPFVVDVFGTLSHGATLVTGRKELRPPRHASILAVVPVDEYPTLETVVVAGEALGKKLIEDWSSLVTLRNMYGPTEASVDCTSCHVTSPSLTGVIGRPLPNCRIYILDKQLRPTLIGVEARSRTPHNATSCPTGTFFPRCTPVPPPAPVLSLLFGRIVPVPATPVPVLVPLPAVLEPAGRNTSGSPNGELPDADDPLPERKSIGVFGFVVFVFVMESEALLWNMFVFPCRVRVGF</sequence>
<evidence type="ECO:0000313" key="2">
    <source>
        <dbReference type="Proteomes" id="UP000790377"/>
    </source>
</evidence>
<gene>
    <name evidence="1" type="ORF">BJ138DRAFT_1118078</name>
</gene>
<organism evidence="1 2">
    <name type="scientific">Hygrophoropsis aurantiaca</name>
    <dbReference type="NCBI Taxonomy" id="72124"/>
    <lineage>
        <taxon>Eukaryota</taxon>
        <taxon>Fungi</taxon>
        <taxon>Dikarya</taxon>
        <taxon>Basidiomycota</taxon>
        <taxon>Agaricomycotina</taxon>
        <taxon>Agaricomycetes</taxon>
        <taxon>Agaricomycetidae</taxon>
        <taxon>Boletales</taxon>
        <taxon>Coniophorineae</taxon>
        <taxon>Hygrophoropsidaceae</taxon>
        <taxon>Hygrophoropsis</taxon>
    </lineage>
</organism>
<dbReference type="Proteomes" id="UP000790377">
    <property type="component" value="Unassembled WGS sequence"/>
</dbReference>
<keyword evidence="2" id="KW-1185">Reference proteome</keyword>
<evidence type="ECO:0000313" key="1">
    <source>
        <dbReference type="EMBL" id="KAH7905883.1"/>
    </source>
</evidence>
<proteinExistence type="predicted"/>
<comment type="caution">
    <text evidence="1">The sequence shown here is derived from an EMBL/GenBank/DDBJ whole genome shotgun (WGS) entry which is preliminary data.</text>
</comment>
<protein>
    <submittedName>
        <fullName evidence="1">Uncharacterized protein</fullName>
    </submittedName>
</protein>
<accession>A0ACB7ZYR8</accession>
<reference evidence="1" key="1">
    <citation type="journal article" date="2021" name="New Phytol.">
        <title>Evolutionary innovations through gain and loss of genes in the ectomycorrhizal Boletales.</title>
        <authorList>
            <person name="Wu G."/>
            <person name="Miyauchi S."/>
            <person name="Morin E."/>
            <person name="Kuo A."/>
            <person name="Drula E."/>
            <person name="Varga T."/>
            <person name="Kohler A."/>
            <person name="Feng B."/>
            <person name="Cao Y."/>
            <person name="Lipzen A."/>
            <person name="Daum C."/>
            <person name="Hundley H."/>
            <person name="Pangilinan J."/>
            <person name="Johnson J."/>
            <person name="Barry K."/>
            <person name="LaButti K."/>
            <person name="Ng V."/>
            <person name="Ahrendt S."/>
            <person name="Min B."/>
            <person name="Choi I.G."/>
            <person name="Park H."/>
            <person name="Plett J.M."/>
            <person name="Magnuson J."/>
            <person name="Spatafora J.W."/>
            <person name="Nagy L.G."/>
            <person name="Henrissat B."/>
            <person name="Grigoriev I.V."/>
            <person name="Yang Z.L."/>
            <person name="Xu J."/>
            <person name="Martin F.M."/>
        </authorList>
    </citation>
    <scope>NUCLEOTIDE SEQUENCE</scope>
    <source>
        <strain evidence="1">ATCC 28755</strain>
    </source>
</reference>
<dbReference type="EMBL" id="MU268107">
    <property type="protein sequence ID" value="KAH7905883.1"/>
    <property type="molecule type" value="Genomic_DNA"/>
</dbReference>
<name>A0ACB7ZYR8_9AGAM</name>